<protein>
    <submittedName>
        <fullName evidence="3">Uncharacterized protein</fullName>
    </submittedName>
</protein>
<accession>A0AAW5UJ15</accession>
<dbReference type="Gene3D" id="1.25.40.10">
    <property type="entry name" value="Tetratricopeptide repeat domain"/>
    <property type="match status" value="1"/>
</dbReference>
<proteinExistence type="predicted"/>
<feature type="region of interest" description="Disordered" evidence="2">
    <location>
        <begin position="97"/>
        <end position="119"/>
    </location>
</feature>
<dbReference type="EMBL" id="JAPDVH010000001">
    <property type="protein sequence ID" value="MCW4154160.1"/>
    <property type="molecule type" value="Genomic_DNA"/>
</dbReference>
<organism evidence="3 4">
    <name type="scientific">Segatella copri</name>
    <dbReference type="NCBI Taxonomy" id="165179"/>
    <lineage>
        <taxon>Bacteria</taxon>
        <taxon>Pseudomonadati</taxon>
        <taxon>Bacteroidota</taxon>
        <taxon>Bacteroidia</taxon>
        <taxon>Bacteroidales</taxon>
        <taxon>Prevotellaceae</taxon>
        <taxon>Segatella</taxon>
    </lineage>
</organism>
<dbReference type="Proteomes" id="UP001209168">
    <property type="component" value="Unassembled WGS sequence"/>
</dbReference>
<comment type="caution">
    <text evidence="3">The sequence shown here is derived from an EMBL/GenBank/DDBJ whole genome shotgun (WGS) entry which is preliminary data.</text>
</comment>
<name>A0AAW5UJ15_9BACT</name>
<dbReference type="AlphaFoldDB" id="A0AAW5UJ15"/>
<keyword evidence="1" id="KW-0802">TPR repeat</keyword>
<evidence type="ECO:0000256" key="1">
    <source>
        <dbReference type="PROSITE-ProRule" id="PRU00339"/>
    </source>
</evidence>
<reference evidence="3" key="1">
    <citation type="submission" date="2022-11" db="EMBL/GenBank/DDBJ databases">
        <title>Genomic repertoires linked with pathogenic potency of arthritogenic Prevotella copri isolated from the gut of rheumatoid arthritis patients.</title>
        <authorList>
            <person name="Nii T."/>
            <person name="Maeda Y."/>
            <person name="Motooka D."/>
            <person name="Naito M."/>
            <person name="Matsumoto Y."/>
            <person name="Ogawa T."/>
            <person name="Oguro-Igashira E."/>
            <person name="Kishikawa T."/>
            <person name="Yamashita M."/>
            <person name="Koizumi S."/>
            <person name="Kurakawa T."/>
            <person name="Okumura R."/>
            <person name="Kayama H."/>
            <person name="Murakami M."/>
            <person name="Sakaguchi T."/>
            <person name="Das B."/>
            <person name="Nakamura S."/>
            <person name="Okada Y."/>
            <person name="Kumanogoh A."/>
            <person name="Takeda K."/>
        </authorList>
    </citation>
    <scope>NUCLEOTIDE SEQUENCE</scope>
    <source>
        <strain evidence="3">H012_8</strain>
    </source>
</reference>
<dbReference type="PROSITE" id="PS50005">
    <property type="entry name" value="TPR"/>
    <property type="match status" value="1"/>
</dbReference>
<dbReference type="SUPFAM" id="SSF48452">
    <property type="entry name" value="TPR-like"/>
    <property type="match status" value="1"/>
</dbReference>
<dbReference type="InterPro" id="IPR011990">
    <property type="entry name" value="TPR-like_helical_dom_sf"/>
</dbReference>
<sequence>MDYFITINQVKHYWHYLIERIDADVTLNTETGTSFKNPIHELGMYLKFGKNVSYPIADVPEMQEMLVELLNLIDKLYGSHLHFIFIIDELDKISPKDEDSKQMPEYNTGNSFNGDSSNRSRQRALGELLANMKYFISSSKAKFVFVAGYDMYEETLSDISNREFNIHSIFNGHINVSSFFRRTNHYSGVESMIEQYLCQLLIGGKIKAEDGKVSLRDYTDYCRKEWKKKAISKERWQTYEHILERRIVFLHNFLTYLVYMSNGSPKKLAIYIEKYVRTQERITEKIERDKVLGDGYDIHFGKEASKYYLFFDSRNVQRICFVNYLLYPMIQNLVDKSNIYNDKLLVSTSFMLSNLYKFHKSGFSMRNLEYMPELLDINKMPESRDFIGGIVEFMTLTHIDETVMNLYKYKFPMHLSEEITFYSKTSEEISYLFNFSHDELLSVKNLYIRQLEHYNNKYEAMAIASLHHTLGDIYMLEEDYELAIYEYQEALSALYRQQKRKKEFSLSSIEIEPSRMLFMVRLSLKLGLAYEKRKTYDTAYLTYAQLTEKIRKYSICKDTYDKALLFDTIRITYLAPLAKLFVKEKMDLGGFTESDIKQAENDFKKIIRFSKDKEAILTIDFYTKLGDIMYYRNVSEAGGIYMPCAACRYYGKAIDTAIHDLIFDGRSVTVKASKSIVFLEILLNKDPKKNLITFGIIPLKIVTKSFVGIANCLLGCSQKSFGKDYEEKLDSFFEKLNHLAEEYAQNEETSGVKHAITVNFDSDLSCFMKSQLYYWCAAMMYEMMGEYKSAHSIYCQMLDAVQTMLPASGLKASDGILDFCKYIVIKSIQDSYKHYGHINTTEIDLFKRMLGKNLITEISLDNLSNSTDIEIVLYKYYHICFLSRRESIIMDVLKHTLSARQLGCDKIISSLVQNIQNLRFKEEANEQTLFLLMPSYRKAFVKGERNLLDTLQIIDKYLHNFNSDIIINQIGLDIFKDNSTSNADKRFQFLIYLITDSLFCLNKVTDILSPLYSTTLYTNMYIGECYEREFVWNHLLIVLREVLYYMQSKDKRAFINGFQQRYKYKFDESRISFLFSHIEKFVEACGTYKELLAKQEETGKDPVESIYDKVCPSSHRYLTSSYLIGNAVDFYHKAAEMHTCGKAYKEMMSTLYFLEDDLFNNSCYFKFATELYCLNNGYIQGKINKLEKTYYCNKALFNIDNYLKDENYAK</sequence>
<dbReference type="RefSeq" id="WP_264898592.1">
    <property type="nucleotide sequence ID" value="NZ_JAPDVH010000001.1"/>
</dbReference>
<evidence type="ECO:0000313" key="4">
    <source>
        <dbReference type="Proteomes" id="UP001209168"/>
    </source>
</evidence>
<gene>
    <name evidence="3" type="ORF">ONT23_01115</name>
</gene>
<evidence type="ECO:0000313" key="3">
    <source>
        <dbReference type="EMBL" id="MCW4154160.1"/>
    </source>
</evidence>
<feature type="compositionally biased region" description="Polar residues" evidence="2">
    <location>
        <begin position="105"/>
        <end position="119"/>
    </location>
</feature>
<evidence type="ECO:0000256" key="2">
    <source>
        <dbReference type="SAM" id="MobiDB-lite"/>
    </source>
</evidence>
<dbReference type="InterPro" id="IPR019734">
    <property type="entry name" value="TPR_rpt"/>
</dbReference>
<feature type="repeat" description="TPR" evidence="1">
    <location>
        <begin position="464"/>
        <end position="497"/>
    </location>
</feature>